<dbReference type="InterPro" id="IPR010730">
    <property type="entry name" value="HET"/>
</dbReference>
<dbReference type="PANTHER" id="PTHR24148">
    <property type="entry name" value="ANKYRIN REPEAT DOMAIN-CONTAINING PROTEIN 39 HOMOLOG-RELATED"/>
    <property type="match status" value="1"/>
</dbReference>
<evidence type="ECO:0000313" key="2">
    <source>
        <dbReference type="EMBL" id="OCK73367.1"/>
    </source>
</evidence>
<keyword evidence="3" id="KW-1185">Reference proteome</keyword>
<accession>A0A8E2J8N0</accession>
<name>A0A8E2J8N0_9PEZI</name>
<dbReference type="Pfam" id="PF06985">
    <property type="entry name" value="HET"/>
    <property type="match status" value="1"/>
</dbReference>
<proteinExistence type="predicted"/>
<feature type="domain" description="Heterokaryon incompatibility" evidence="1">
    <location>
        <begin position="130"/>
        <end position="282"/>
    </location>
</feature>
<dbReference type="Proteomes" id="UP000250266">
    <property type="component" value="Unassembled WGS sequence"/>
</dbReference>
<organism evidence="2 3">
    <name type="scientific">Lepidopterella palustris CBS 459.81</name>
    <dbReference type="NCBI Taxonomy" id="1314670"/>
    <lineage>
        <taxon>Eukaryota</taxon>
        <taxon>Fungi</taxon>
        <taxon>Dikarya</taxon>
        <taxon>Ascomycota</taxon>
        <taxon>Pezizomycotina</taxon>
        <taxon>Dothideomycetes</taxon>
        <taxon>Pleosporomycetidae</taxon>
        <taxon>Mytilinidiales</taxon>
        <taxon>Argynnaceae</taxon>
        <taxon>Lepidopterella</taxon>
    </lineage>
</organism>
<dbReference type="EMBL" id="KV745805">
    <property type="protein sequence ID" value="OCK73367.1"/>
    <property type="molecule type" value="Genomic_DNA"/>
</dbReference>
<gene>
    <name evidence="2" type="ORF">K432DRAFT_387430</name>
</gene>
<evidence type="ECO:0000259" key="1">
    <source>
        <dbReference type="Pfam" id="PF06985"/>
    </source>
</evidence>
<sequence>MPQEVAEPGNLQFLPEWIWQLRIRWASTLTYQTIRDGISDYLAPASSSWKIRQIRKRFNPDLKYMALIEARPEPVDVSTQNEGISTPAVASYQCLPSCDSIRLLHLLPGPEGSPIQTTLSVHSISSLPPYEALSYCWGRKSGVPISCNSHLISIQENLFFALSALRWRDSERILWADAICINQNDDKEKSTQVQLMRSIYECSTRVVVWLGQHAKSAQGVDLLTRIQQLALEDYGKMVGRDQALGPEDLRALGLPSVNSTEWRALDSLFGREWFTRVWIIQELVVSKDSLVICGNRSFSWTELARAAQFIFQHSLTAITQVDPRLPIKLEKLRQAHLTFNGDQPILPLLLETRNSFATRDRDKIFALMGLSGSETSGLVPDYSSASSDDKVFINFSKYHMEKTGALDILGAVEDHSHRLKKQLPSWVPDWEVHPPGLPLSLLEQYLEWDASKGFGDQALTIFTNHDKTLRVKGIAVDTVLHIGDSFLEYVPLPGTAQDWYPYLKTEAAKKLLHSATDFLMQQRYRQWERIAKRSKKYRGDEDVLPTFIKTVIADANLLSDGPISTSTSTVSSPIEKYYTAWCKYWNTASEQQGKYIFTSYNSTTPTELQMAVKFMQAHHKAAYGRRFFTSKSHDYMGLCPSLTRKGDVLVILFGGRTPFILRKQGRGQWKFIGECYTHGLMSGEFFRQGTSDGRDIRVTDFSLV</sequence>
<dbReference type="OrthoDB" id="5416609at2759"/>
<dbReference type="Pfam" id="PF26639">
    <property type="entry name" value="Het-6_barrel"/>
    <property type="match status" value="1"/>
</dbReference>
<protein>
    <submittedName>
        <fullName evidence="2">HET-domain-containing protein</fullName>
    </submittedName>
</protein>
<reference evidence="2 3" key="1">
    <citation type="journal article" date="2016" name="Nat. Commun.">
        <title>Ectomycorrhizal ecology is imprinted in the genome of the dominant symbiotic fungus Cenococcum geophilum.</title>
        <authorList>
            <consortium name="DOE Joint Genome Institute"/>
            <person name="Peter M."/>
            <person name="Kohler A."/>
            <person name="Ohm R.A."/>
            <person name="Kuo A."/>
            <person name="Krutzmann J."/>
            <person name="Morin E."/>
            <person name="Arend M."/>
            <person name="Barry K.W."/>
            <person name="Binder M."/>
            <person name="Choi C."/>
            <person name="Clum A."/>
            <person name="Copeland A."/>
            <person name="Grisel N."/>
            <person name="Haridas S."/>
            <person name="Kipfer T."/>
            <person name="LaButti K."/>
            <person name="Lindquist E."/>
            <person name="Lipzen A."/>
            <person name="Maire R."/>
            <person name="Meier B."/>
            <person name="Mihaltcheva S."/>
            <person name="Molinier V."/>
            <person name="Murat C."/>
            <person name="Poggeler S."/>
            <person name="Quandt C.A."/>
            <person name="Sperisen C."/>
            <person name="Tritt A."/>
            <person name="Tisserant E."/>
            <person name="Crous P.W."/>
            <person name="Henrissat B."/>
            <person name="Nehls U."/>
            <person name="Egli S."/>
            <person name="Spatafora J.W."/>
            <person name="Grigoriev I.V."/>
            <person name="Martin F.M."/>
        </authorList>
    </citation>
    <scope>NUCLEOTIDE SEQUENCE [LARGE SCALE GENOMIC DNA]</scope>
    <source>
        <strain evidence="2 3">CBS 459.81</strain>
    </source>
</reference>
<dbReference type="InterPro" id="IPR052895">
    <property type="entry name" value="HetReg/Transcr_Mod"/>
</dbReference>
<dbReference type="PANTHER" id="PTHR24148:SF64">
    <property type="entry name" value="HETEROKARYON INCOMPATIBILITY DOMAIN-CONTAINING PROTEIN"/>
    <property type="match status" value="1"/>
</dbReference>
<evidence type="ECO:0000313" key="3">
    <source>
        <dbReference type="Proteomes" id="UP000250266"/>
    </source>
</evidence>
<dbReference type="AlphaFoldDB" id="A0A8E2J8N0"/>